<dbReference type="Pfam" id="PF00535">
    <property type="entry name" value="Glycos_transf_2"/>
    <property type="match status" value="1"/>
</dbReference>
<protein>
    <submittedName>
        <fullName evidence="5">Glycosyltransferase involved in cell wall bisynthesis</fullName>
    </submittedName>
</protein>
<evidence type="ECO:0000256" key="2">
    <source>
        <dbReference type="ARBA" id="ARBA00022676"/>
    </source>
</evidence>
<dbReference type="InterPro" id="IPR029044">
    <property type="entry name" value="Nucleotide-diphossugar_trans"/>
</dbReference>
<name>A0A1T5FQ78_9SPHI</name>
<dbReference type="OrthoDB" id="667855at2"/>
<dbReference type="STRING" id="623280.SAMN05660226_04133"/>
<organism evidence="5 6">
    <name type="scientific">Parapedobacter luteus</name>
    <dbReference type="NCBI Taxonomy" id="623280"/>
    <lineage>
        <taxon>Bacteria</taxon>
        <taxon>Pseudomonadati</taxon>
        <taxon>Bacteroidota</taxon>
        <taxon>Sphingobacteriia</taxon>
        <taxon>Sphingobacteriales</taxon>
        <taxon>Sphingobacteriaceae</taxon>
        <taxon>Parapedobacter</taxon>
    </lineage>
</organism>
<evidence type="ECO:0000313" key="6">
    <source>
        <dbReference type="Proteomes" id="UP000190541"/>
    </source>
</evidence>
<dbReference type="CDD" id="cd00761">
    <property type="entry name" value="Glyco_tranf_GTA_type"/>
    <property type="match status" value="1"/>
</dbReference>
<reference evidence="5 6" key="1">
    <citation type="submission" date="2017-02" db="EMBL/GenBank/DDBJ databases">
        <authorList>
            <person name="Peterson S.W."/>
        </authorList>
    </citation>
    <scope>NUCLEOTIDE SEQUENCE [LARGE SCALE GENOMIC DNA]</scope>
    <source>
        <strain evidence="5 6">DSM 22899</strain>
    </source>
</reference>
<keyword evidence="2" id="KW-0328">Glycosyltransferase</keyword>
<evidence type="ECO:0000259" key="4">
    <source>
        <dbReference type="Pfam" id="PF00535"/>
    </source>
</evidence>
<dbReference type="InterPro" id="IPR050834">
    <property type="entry name" value="Glycosyltransf_2"/>
</dbReference>
<dbReference type="InterPro" id="IPR001173">
    <property type="entry name" value="Glyco_trans_2-like"/>
</dbReference>
<dbReference type="AlphaFoldDB" id="A0A1T5FQ78"/>
<gene>
    <name evidence="5" type="ORF">SAMN05660226_04133</name>
</gene>
<dbReference type="RefSeq" id="WP_079718742.1">
    <property type="nucleotide sequence ID" value="NZ_FUYS01000020.1"/>
</dbReference>
<dbReference type="PANTHER" id="PTHR43685">
    <property type="entry name" value="GLYCOSYLTRANSFERASE"/>
    <property type="match status" value="1"/>
</dbReference>
<sequence>MTSTPLVSIVCGYYNRENYVDESVSSLINQTYPNLEILIFDDCSTDNTYEKLKAFENKDNRIRIIKHEKNKGFVKGIIDTINTAKGEYIAIHGSGDYSYPQRIERQVNVLQTMPNVGVVGCFVKNDKLVGSEIQVSILDKKINGNCTELLQKTNPFTHGEVMYRKRLYYEAGGYRAFFQFSQDYDLWTRMSLKCDFFNVQEILYRRFLLSDGASSLPSKRLKQEMYAEIVRYNLRFFLTKGKSDFVDQFNDLDKAFKNIHTYSNTFIDKMYSLFIYVFKDTSIDSTFLTPILKNFSSISGKSVFSALIHGTYLLPRSVSKKLVHNKLFRKVLNIAYRRLP</sequence>
<keyword evidence="3 5" id="KW-0808">Transferase</keyword>
<dbReference type="SUPFAM" id="SSF53448">
    <property type="entry name" value="Nucleotide-diphospho-sugar transferases"/>
    <property type="match status" value="1"/>
</dbReference>
<evidence type="ECO:0000313" key="5">
    <source>
        <dbReference type="EMBL" id="SKB98316.1"/>
    </source>
</evidence>
<dbReference type="Gene3D" id="3.90.550.10">
    <property type="entry name" value="Spore Coat Polysaccharide Biosynthesis Protein SpsA, Chain A"/>
    <property type="match status" value="1"/>
</dbReference>
<dbReference type="PANTHER" id="PTHR43685:SF5">
    <property type="entry name" value="GLYCOSYLTRANSFERASE EPSE-RELATED"/>
    <property type="match status" value="1"/>
</dbReference>
<evidence type="ECO:0000256" key="3">
    <source>
        <dbReference type="ARBA" id="ARBA00022679"/>
    </source>
</evidence>
<proteinExistence type="inferred from homology"/>
<dbReference type="GO" id="GO:0016757">
    <property type="term" value="F:glycosyltransferase activity"/>
    <property type="evidence" value="ECO:0007669"/>
    <property type="project" value="UniProtKB-KW"/>
</dbReference>
<dbReference type="EMBL" id="FUYS01000020">
    <property type="protein sequence ID" value="SKB98316.1"/>
    <property type="molecule type" value="Genomic_DNA"/>
</dbReference>
<keyword evidence="6" id="KW-1185">Reference proteome</keyword>
<evidence type="ECO:0000256" key="1">
    <source>
        <dbReference type="ARBA" id="ARBA00006739"/>
    </source>
</evidence>
<dbReference type="Proteomes" id="UP000190541">
    <property type="component" value="Unassembled WGS sequence"/>
</dbReference>
<feature type="domain" description="Glycosyltransferase 2-like" evidence="4">
    <location>
        <begin position="8"/>
        <end position="160"/>
    </location>
</feature>
<accession>A0A1T5FQ78</accession>
<comment type="similarity">
    <text evidence="1">Belongs to the glycosyltransferase 2 family.</text>
</comment>